<dbReference type="GO" id="GO:0012505">
    <property type="term" value="C:endomembrane system"/>
    <property type="evidence" value="ECO:0007669"/>
    <property type="project" value="UniProtKB-SubCell"/>
</dbReference>
<keyword evidence="11" id="KW-0812">Transmembrane</keyword>
<gene>
    <name evidence="13" type="ORF">HUJ06_002733</name>
</gene>
<evidence type="ECO:0000256" key="3">
    <source>
        <dbReference type="ARBA" id="ARBA00022622"/>
    </source>
</evidence>
<feature type="transmembrane region" description="Helical" evidence="11">
    <location>
        <begin position="45"/>
        <end position="65"/>
    </location>
</feature>
<name>A0A822ZIN9_NELNU</name>
<comment type="similarity">
    <text evidence="2">Belongs to the AG-peptide AGP family.</text>
</comment>
<evidence type="ECO:0000256" key="7">
    <source>
        <dbReference type="ARBA" id="ARBA00023180"/>
    </source>
</evidence>
<sequence>MEGFGCRASFVAVMALLLAIFSTVGYVHATDAPAPSPTSVAGAVSPSFAAAFLVSFVAFCFGSLFR</sequence>
<proteinExistence type="inferred from homology"/>
<keyword evidence="7" id="KW-0325">Glycoprotein</keyword>
<dbReference type="GO" id="GO:0098552">
    <property type="term" value="C:side of membrane"/>
    <property type="evidence" value="ECO:0007669"/>
    <property type="project" value="UniProtKB-KW"/>
</dbReference>
<comment type="caution">
    <text evidence="13">The sequence shown here is derived from an EMBL/GenBank/DDBJ whole genome shotgun (WGS) entry which is preliminary data.</text>
</comment>
<keyword evidence="14" id="KW-1185">Reference proteome</keyword>
<keyword evidence="4 12" id="KW-0732">Signal</keyword>
<evidence type="ECO:0000256" key="5">
    <source>
        <dbReference type="ARBA" id="ARBA00022974"/>
    </source>
</evidence>
<evidence type="ECO:0000256" key="4">
    <source>
        <dbReference type="ARBA" id="ARBA00022729"/>
    </source>
</evidence>
<reference evidence="13 14" key="1">
    <citation type="journal article" date="2020" name="Mol. Biol. Evol.">
        <title>Distinct Expression and Methylation Patterns for Genes with Different Fates following a Single Whole-Genome Duplication in Flowering Plants.</title>
        <authorList>
            <person name="Shi T."/>
            <person name="Rahmani R.S."/>
            <person name="Gugger P.F."/>
            <person name="Wang M."/>
            <person name="Li H."/>
            <person name="Zhang Y."/>
            <person name="Li Z."/>
            <person name="Wang Q."/>
            <person name="Van de Peer Y."/>
            <person name="Marchal K."/>
            <person name="Chen J."/>
        </authorList>
    </citation>
    <scope>NUCLEOTIDE SEQUENCE [LARGE SCALE GENOMIC DNA]</scope>
    <source>
        <tissue evidence="13">Leaf</tissue>
    </source>
</reference>
<keyword evidence="3" id="KW-0336">GPI-anchor</keyword>
<feature type="signal peptide" evidence="12">
    <location>
        <begin position="1"/>
        <end position="29"/>
    </location>
</feature>
<evidence type="ECO:0000256" key="12">
    <source>
        <dbReference type="SAM" id="SignalP"/>
    </source>
</evidence>
<protein>
    <recommendedName>
        <fullName evidence="15">Arabinogalactan peptide 13-like</fullName>
    </recommendedName>
</protein>
<evidence type="ECO:0000256" key="11">
    <source>
        <dbReference type="SAM" id="Phobius"/>
    </source>
</evidence>
<keyword evidence="8" id="KW-0379">Hydroxylation</keyword>
<accession>A0A822ZIN9</accession>
<dbReference type="AlphaFoldDB" id="A0A822ZIN9"/>
<organism evidence="13 14">
    <name type="scientific">Nelumbo nucifera</name>
    <name type="common">Sacred lotus</name>
    <dbReference type="NCBI Taxonomy" id="4432"/>
    <lineage>
        <taxon>Eukaryota</taxon>
        <taxon>Viridiplantae</taxon>
        <taxon>Streptophyta</taxon>
        <taxon>Embryophyta</taxon>
        <taxon>Tracheophyta</taxon>
        <taxon>Spermatophyta</taxon>
        <taxon>Magnoliopsida</taxon>
        <taxon>Proteales</taxon>
        <taxon>Nelumbonaceae</taxon>
        <taxon>Nelumbo</taxon>
    </lineage>
</organism>
<keyword evidence="11" id="KW-1133">Transmembrane helix</keyword>
<evidence type="ECO:0000256" key="6">
    <source>
        <dbReference type="ARBA" id="ARBA00023136"/>
    </source>
</evidence>
<evidence type="ECO:0000313" key="14">
    <source>
        <dbReference type="Proteomes" id="UP000607653"/>
    </source>
</evidence>
<dbReference type="PANTHER" id="PTHR34114">
    <property type="entry name" value="ARABINOGALACTAN PEPTIDE 1"/>
    <property type="match status" value="1"/>
</dbReference>
<evidence type="ECO:0000256" key="8">
    <source>
        <dbReference type="ARBA" id="ARBA00023278"/>
    </source>
</evidence>
<keyword evidence="9" id="KW-0449">Lipoprotein</keyword>
<dbReference type="Proteomes" id="UP000607653">
    <property type="component" value="Unassembled WGS sequence"/>
</dbReference>
<dbReference type="InterPro" id="IPR039281">
    <property type="entry name" value="AGP3/12/13/14/21"/>
</dbReference>
<evidence type="ECO:0000256" key="1">
    <source>
        <dbReference type="ARBA" id="ARBA00004589"/>
    </source>
</evidence>
<dbReference type="EMBL" id="DUZY01000007">
    <property type="protein sequence ID" value="DAD44503.1"/>
    <property type="molecule type" value="Genomic_DNA"/>
</dbReference>
<feature type="chain" id="PRO_5032752574" description="Arabinogalactan peptide 13-like" evidence="12">
    <location>
        <begin position="30"/>
        <end position="66"/>
    </location>
</feature>
<evidence type="ECO:0008006" key="15">
    <source>
        <dbReference type="Google" id="ProtNLM"/>
    </source>
</evidence>
<comment type="subcellular location">
    <subcellularLocation>
        <location evidence="10">Endomembrane system</location>
        <topology evidence="10">Lipid-anchor</topology>
    </subcellularLocation>
    <subcellularLocation>
        <location evidence="1">Membrane</location>
        <topology evidence="1">Lipid-anchor</topology>
        <topology evidence="1">GPI-anchor</topology>
    </subcellularLocation>
</comment>
<evidence type="ECO:0000313" key="13">
    <source>
        <dbReference type="EMBL" id="DAD44503.1"/>
    </source>
</evidence>
<evidence type="ECO:0000256" key="10">
    <source>
        <dbReference type="ARBA" id="ARBA00037868"/>
    </source>
</evidence>
<keyword evidence="5" id="KW-0654">Proteoglycan</keyword>
<dbReference type="PANTHER" id="PTHR34114:SF3">
    <property type="entry name" value="OS01G0559750 PROTEIN"/>
    <property type="match status" value="1"/>
</dbReference>
<evidence type="ECO:0000256" key="2">
    <source>
        <dbReference type="ARBA" id="ARBA00005835"/>
    </source>
</evidence>
<evidence type="ECO:0000256" key="9">
    <source>
        <dbReference type="ARBA" id="ARBA00023288"/>
    </source>
</evidence>
<keyword evidence="6 11" id="KW-0472">Membrane</keyword>